<protein>
    <submittedName>
        <fullName evidence="2">BQ5605_C007g04481 protein</fullName>
    </submittedName>
</protein>
<accession>A0A2X0N1A8</accession>
<proteinExistence type="predicted"/>
<reference evidence="2 3" key="1">
    <citation type="submission" date="2016-11" db="EMBL/GenBank/DDBJ databases">
        <authorList>
            <person name="Jaros S."/>
            <person name="Januszkiewicz K."/>
            <person name="Wedrychowicz H."/>
        </authorList>
    </citation>
    <scope>NUCLEOTIDE SEQUENCE [LARGE SCALE GENOMIC DNA]</scope>
</reference>
<gene>
    <name evidence="2" type="primary">BQ5605_C007g04481</name>
    <name evidence="2" type="ORF">BQ5605_C007G04481</name>
</gene>
<feature type="region of interest" description="Disordered" evidence="1">
    <location>
        <begin position="1"/>
        <end position="25"/>
    </location>
</feature>
<organism evidence="2 3">
    <name type="scientific">Microbotryum silenes-dioicae</name>
    <dbReference type="NCBI Taxonomy" id="796604"/>
    <lineage>
        <taxon>Eukaryota</taxon>
        <taxon>Fungi</taxon>
        <taxon>Dikarya</taxon>
        <taxon>Basidiomycota</taxon>
        <taxon>Pucciniomycotina</taxon>
        <taxon>Microbotryomycetes</taxon>
        <taxon>Microbotryales</taxon>
        <taxon>Microbotryaceae</taxon>
        <taxon>Microbotryum</taxon>
    </lineage>
</organism>
<dbReference type="AlphaFoldDB" id="A0A2X0N1A8"/>
<sequence>MSTGSEGSLKFADEEKGVTGHTNATSPKVQIVAADDGVKRDGGILGKSYTSRIERVLPPNDSAFLPDPRATAAICGLGSQFGYFCHADA</sequence>
<keyword evidence="3" id="KW-1185">Reference proteome</keyword>
<dbReference type="EMBL" id="FQNC01000045">
    <property type="protein sequence ID" value="SGY60756.1"/>
    <property type="molecule type" value="Genomic_DNA"/>
</dbReference>
<evidence type="ECO:0000313" key="2">
    <source>
        <dbReference type="EMBL" id="SGY60756.1"/>
    </source>
</evidence>
<evidence type="ECO:0000256" key="1">
    <source>
        <dbReference type="SAM" id="MobiDB-lite"/>
    </source>
</evidence>
<name>A0A2X0N1A8_9BASI</name>
<evidence type="ECO:0000313" key="3">
    <source>
        <dbReference type="Proteomes" id="UP000249464"/>
    </source>
</evidence>
<dbReference type="Proteomes" id="UP000249464">
    <property type="component" value="Unassembled WGS sequence"/>
</dbReference>